<organism evidence="1 2">
    <name type="scientific">Wandonia haliotis</name>
    <dbReference type="NCBI Taxonomy" id="574963"/>
    <lineage>
        <taxon>Bacteria</taxon>
        <taxon>Pseudomonadati</taxon>
        <taxon>Bacteroidota</taxon>
        <taxon>Flavobacteriia</taxon>
        <taxon>Flavobacteriales</taxon>
        <taxon>Crocinitomicaceae</taxon>
        <taxon>Wandonia</taxon>
    </lineage>
</organism>
<evidence type="ECO:0000313" key="1">
    <source>
        <dbReference type="EMBL" id="GAA0875851.1"/>
    </source>
</evidence>
<protein>
    <recommendedName>
        <fullName evidence="3">RHS repeat-associated core domain-containing protein</fullName>
    </recommendedName>
</protein>
<dbReference type="NCBIfam" id="TIGR03696">
    <property type="entry name" value="Rhs_assc_core"/>
    <property type="match status" value="1"/>
</dbReference>
<reference evidence="2" key="1">
    <citation type="journal article" date="2019" name="Int. J. Syst. Evol. Microbiol.">
        <title>The Global Catalogue of Microorganisms (GCM) 10K type strain sequencing project: providing services to taxonomists for standard genome sequencing and annotation.</title>
        <authorList>
            <consortium name="The Broad Institute Genomics Platform"/>
            <consortium name="The Broad Institute Genome Sequencing Center for Infectious Disease"/>
            <person name="Wu L."/>
            <person name="Ma J."/>
        </authorList>
    </citation>
    <scope>NUCLEOTIDE SEQUENCE [LARGE SCALE GENOMIC DNA]</scope>
    <source>
        <strain evidence="2">JCM 16083</strain>
    </source>
</reference>
<evidence type="ECO:0008006" key="3">
    <source>
        <dbReference type="Google" id="ProtNLM"/>
    </source>
</evidence>
<dbReference type="EMBL" id="BAAAFH010000011">
    <property type="protein sequence ID" value="GAA0875851.1"/>
    <property type="molecule type" value="Genomic_DNA"/>
</dbReference>
<gene>
    <name evidence="1" type="ORF">GCM10009118_22600</name>
</gene>
<name>A0ABP3Y2V1_9FLAO</name>
<dbReference type="Gene3D" id="2.180.10.10">
    <property type="entry name" value="RHS repeat-associated core"/>
    <property type="match status" value="1"/>
</dbReference>
<keyword evidence="2" id="KW-1185">Reference proteome</keyword>
<comment type="caution">
    <text evidence="1">The sequence shown here is derived from an EMBL/GenBank/DDBJ whole genome shotgun (WGS) entry which is preliminary data.</text>
</comment>
<dbReference type="Proteomes" id="UP001501126">
    <property type="component" value="Unassembled WGS sequence"/>
</dbReference>
<sequence length="388" mass="44278">MINDRKMWNATDGNYDPVILSWSDYYAFGMTMPGRNGGADYRYLFNGMEHDGEVSGNGNSYTTEFRQYDPRLGRWKSLAPLMTKFPNMSPYVDFANNPVYFTDPYGLESVNYGGDGGGDAFPENPNEGDDFMRTDAKGTEWHYKYENGVWVGQGGDGGVMNDVEVSPRNKASYENAKASNKIDNFEYLRQYKLYDWCRFDPNCRDIRGTEEQRRALQIIDQSYEDAATGLDFAIKTSLIIGFAPLAIETAPTWMPWDVNGARTYHTTFCMRGGYQSFTLDFTIQTVLNPDANLSLYSSGSSFFIPGGLSFWKVGLWETSTTMIKVDVKEGVIFRAYDYYGFSQNSSSFIMNSYGNRRFGTPFLGIYFQMYHNYLIGEFERKNSQQGEK</sequence>
<evidence type="ECO:0000313" key="2">
    <source>
        <dbReference type="Proteomes" id="UP001501126"/>
    </source>
</evidence>
<dbReference type="InterPro" id="IPR022385">
    <property type="entry name" value="Rhs_assc_core"/>
</dbReference>
<proteinExistence type="predicted"/>
<accession>A0ABP3Y2V1</accession>